<dbReference type="InterPro" id="IPR036388">
    <property type="entry name" value="WH-like_DNA-bd_sf"/>
</dbReference>
<dbReference type="InterPro" id="IPR052509">
    <property type="entry name" value="Metal_resp_DNA-bind_regulator"/>
</dbReference>
<protein>
    <submittedName>
        <fullName evidence="2">PadR family transcriptional regulator</fullName>
    </submittedName>
</protein>
<dbReference type="SUPFAM" id="SSF46785">
    <property type="entry name" value="Winged helix' DNA-binding domain"/>
    <property type="match status" value="1"/>
</dbReference>
<dbReference type="InterPro" id="IPR005149">
    <property type="entry name" value="Tscrpt_reg_PadR_N"/>
</dbReference>
<gene>
    <name evidence="2" type="ORF">KDA_44820</name>
</gene>
<organism evidence="2 3">
    <name type="scientific">Dictyobacter alpinus</name>
    <dbReference type="NCBI Taxonomy" id="2014873"/>
    <lineage>
        <taxon>Bacteria</taxon>
        <taxon>Bacillati</taxon>
        <taxon>Chloroflexota</taxon>
        <taxon>Ktedonobacteria</taxon>
        <taxon>Ktedonobacterales</taxon>
        <taxon>Dictyobacteraceae</taxon>
        <taxon>Dictyobacter</taxon>
    </lineage>
</organism>
<name>A0A402BC64_9CHLR</name>
<dbReference type="Gene3D" id="1.10.10.10">
    <property type="entry name" value="Winged helix-like DNA-binding domain superfamily/Winged helix DNA-binding domain"/>
    <property type="match status" value="1"/>
</dbReference>
<evidence type="ECO:0000313" key="2">
    <source>
        <dbReference type="EMBL" id="GCE28998.1"/>
    </source>
</evidence>
<accession>A0A402BC64</accession>
<evidence type="ECO:0000313" key="3">
    <source>
        <dbReference type="Proteomes" id="UP000287171"/>
    </source>
</evidence>
<dbReference type="InterPro" id="IPR036390">
    <property type="entry name" value="WH_DNA-bd_sf"/>
</dbReference>
<evidence type="ECO:0000259" key="1">
    <source>
        <dbReference type="Pfam" id="PF03551"/>
    </source>
</evidence>
<sequence length="128" mass="14003">MKHAADDPEALLPLSPAIFHILLALAAGERHGYGIMQETALRSEGKINLGPGTLYRSIKRLLADGLIEESDERPAPELDDERRHYYRLTPFGLRVARAEAQRLADLVRVAQSQRLLPSPGVVGLEGGA</sequence>
<feature type="domain" description="Transcription regulator PadR N-terminal" evidence="1">
    <location>
        <begin position="21"/>
        <end position="95"/>
    </location>
</feature>
<comment type="caution">
    <text evidence="2">The sequence shown here is derived from an EMBL/GenBank/DDBJ whole genome shotgun (WGS) entry which is preliminary data.</text>
</comment>
<keyword evidence="3" id="KW-1185">Reference proteome</keyword>
<dbReference type="EMBL" id="BIFT01000001">
    <property type="protein sequence ID" value="GCE28998.1"/>
    <property type="molecule type" value="Genomic_DNA"/>
</dbReference>
<dbReference type="Proteomes" id="UP000287171">
    <property type="component" value="Unassembled WGS sequence"/>
</dbReference>
<dbReference type="PANTHER" id="PTHR33169:SF13">
    <property type="entry name" value="PADR-FAMILY TRANSCRIPTIONAL REGULATOR"/>
    <property type="match status" value="1"/>
</dbReference>
<dbReference type="OrthoDB" id="122286at2"/>
<proteinExistence type="predicted"/>
<dbReference type="AlphaFoldDB" id="A0A402BC64"/>
<reference evidence="3" key="1">
    <citation type="submission" date="2018-12" db="EMBL/GenBank/DDBJ databases">
        <title>Tengunoibacter tsumagoiensis gen. nov., sp. nov., Dictyobacter kobayashii sp. nov., D. alpinus sp. nov., and D. joshuensis sp. nov. and description of Dictyobacteraceae fam. nov. within the order Ktedonobacterales isolated from Tengu-no-mugimeshi.</title>
        <authorList>
            <person name="Wang C.M."/>
            <person name="Zheng Y."/>
            <person name="Sakai Y."/>
            <person name="Toyoda A."/>
            <person name="Minakuchi Y."/>
            <person name="Abe K."/>
            <person name="Yokota A."/>
            <person name="Yabe S."/>
        </authorList>
    </citation>
    <scope>NUCLEOTIDE SEQUENCE [LARGE SCALE GENOMIC DNA]</scope>
    <source>
        <strain evidence="3">Uno16</strain>
    </source>
</reference>
<dbReference type="PANTHER" id="PTHR33169">
    <property type="entry name" value="PADR-FAMILY TRANSCRIPTIONAL REGULATOR"/>
    <property type="match status" value="1"/>
</dbReference>
<dbReference type="RefSeq" id="WP_126629153.1">
    <property type="nucleotide sequence ID" value="NZ_BIFT01000001.1"/>
</dbReference>
<dbReference type="Pfam" id="PF03551">
    <property type="entry name" value="PadR"/>
    <property type="match status" value="1"/>
</dbReference>